<keyword evidence="4 6" id="KW-0862">Zinc</keyword>
<evidence type="ECO:0000256" key="3">
    <source>
        <dbReference type="ARBA" id="ARBA00022723"/>
    </source>
</evidence>
<reference evidence="9 10" key="1">
    <citation type="submission" date="2018-11" db="EMBL/GenBank/DDBJ databases">
        <title>Species Designations Belie Phenotypic and Genotypic Heterogeneity in Oral Streptococci.</title>
        <authorList>
            <person name="Velsko I."/>
        </authorList>
    </citation>
    <scope>NUCLEOTIDE SEQUENCE [LARGE SCALE GENOMIC DNA]</scope>
    <source>
        <strain evidence="9 10">BCC06</strain>
    </source>
</reference>
<dbReference type="Pfam" id="PF00107">
    <property type="entry name" value="ADH_zinc_N"/>
    <property type="match status" value="1"/>
</dbReference>
<dbReference type="InterPro" id="IPR011032">
    <property type="entry name" value="GroES-like_sf"/>
</dbReference>
<comment type="caution">
    <text evidence="9">The sequence shown here is derived from an EMBL/GenBank/DDBJ whole genome shotgun (WGS) entry which is preliminary data.</text>
</comment>
<keyword evidence="5 9" id="KW-0560">Oxidoreductase</keyword>
<evidence type="ECO:0000259" key="8">
    <source>
        <dbReference type="Pfam" id="PF08240"/>
    </source>
</evidence>
<sequence length="393" mass="42815">MQGTLLVNKKVKKITKRLEQANEKAYNYIINSTNKKTEESFMKAYTYVKPGLASFVDVDKPVLRKPTDAIVRIVKTTICGTDLHIIKGDVPACQSGTILGHEGIGIVEEVGEGVSNFKKGDKVLISCVCACGKCYYCKKGIYAHCEDEGGWIFGHLIDGMQAEYLRVPHADNTLYHTPEDLSDEALVMLSDILPTGYEIGVLKGKVEPGCSVAIIGSGPVGLAALLTAQFYSPAKLIMVDLDDNRLKTAVSFGATHKVNSSDPEKAIKEIYDLTDGRGVDVAIEAVGIPATFDFCQKIIGIDGTVANCGVHGKPVEFDLDKLWIRNINVTTGLVSTNTTPQLLKALESHKIEPEKLVTHYFKLSEIEKAYEVFGKAADHHAIKVIIENDISEA</sequence>
<dbReference type="InterPro" id="IPR036291">
    <property type="entry name" value="NAD(P)-bd_dom_sf"/>
</dbReference>
<name>A0A3R9K434_STRMT</name>
<comment type="cofactor">
    <cofactor evidence="1 6">
        <name>Zn(2+)</name>
        <dbReference type="ChEBI" id="CHEBI:29105"/>
    </cofactor>
</comment>
<dbReference type="EMBL" id="RJOH01000018">
    <property type="protein sequence ID" value="RSJ11139.1"/>
    <property type="molecule type" value="Genomic_DNA"/>
</dbReference>
<evidence type="ECO:0000256" key="6">
    <source>
        <dbReference type="RuleBase" id="RU361277"/>
    </source>
</evidence>
<dbReference type="SUPFAM" id="SSF50129">
    <property type="entry name" value="GroES-like"/>
    <property type="match status" value="1"/>
</dbReference>
<dbReference type="GO" id="GO:0008270">
    <property type="term" value="F:zinc ion binding"/>
    <property type="evidence" value="ECO:0007669"/>
    <property type="project" value="InterPro"/>
</dbReference>
<dbReference type="Gene3D" id="3.40.50.720">
    <property type="entry name" value="NAD(P)-binding Rossmann-like Domain"/>
    <property type="match status" value="1"/>
</dbReference>
<evidence type="ECO:0000259" key="7">
    <source>
        <dbReference type="Pfam" id="PF00107"/>
    </source>
</evidence>
<organism evidence="9 10">
    <name type="scientific">Streptococcus mitis</name>
    <dbReference type="NCBI Taxonomy" id="28037"/>
    <lineage>
        <taxon>Bacteria</taxon>
        <taxon>Bacillati</taxon>
        <taxon>Bacillota</taxon>
        <taxon>Bacilli</taxon>
        <taxon>Lactobacillales</taxon>
        <taxon>Streptococcaceae</taxon>
        <taxon>Streptococcus</taxon>
        <taxon>Streptococcus mitis group</taxon>
    </lineage>
</organism>
<dbReference type="PANTHER" id="PTHR42813:SF4">
    <property type="entry name" value="NADP-DEPENDENT ISOPROPANOL DEHYDROGENASE"/>
    <property type="match status" value="1"/>
</dbReference>
<dbReference type="Gene3D" id="3.90.180.10">
    <property type="entry name" value="Medium-chain alcohol dehydrogenases, catalytic domain"/>
    <property type="match status" value="1"/>
</dbReference>
<dbReference type="AlphaFoldDB" id="A0A3R9K434"/>
<feature type="domain" description="Alcohol dehydrogenase-like N-terminal" evidence="8">
    <location>
        <begin position="66"/>
        <end position="171"/>
    </location>
</feature>
<comment type="similarity">
    <text evidence="2 6">Belongs to the zinc-containing alcohol dehydrogenase family.</text>
</comment>
<dbReference type="Proteomes" id="UP000267438">
    <property type="component" value="Unassembled WGS sequence"/>
</dbReference>
<evidence type="ECO:0000256" key="4">
    <source>
        <dbReference type="ARBA" id="ARBA00022833"/>
    </source>
</evidence>
<evidence type="ECO:0000256" key="1">
    <source>
        <dbReference type="ARBA" id="ARBA00001947"/>
    </source>
</evidence>
<dbReference type="GO" id="GO:0016491">
    <property type="term" value="F:oxidoreductase activity"/>
    <property type="evidence" value="ECO:0007669"/>
    <property type="project" value="UniProtKB-KW"/>
</dbReference>
<dbReference type="PANTHER" id="PTHR42813">
    <property type="entry name" value="ZINC-TYPE ALCOHOL DEHYDROGENASE-LIKE"/>
    <property type="match status" value="1"/>
</dbReference>
<gene>
    <name evidence="9" type="primary">yjmD</name>
    <name evidence="9" type="ORF">D8836_08585</name>
</gene>
<dbReference type="Pfam" id="PF08240">
    <property type="entry name" value="ADH_N"/>
    <property type="match status" value="1"/>
</dbReference>
<dbReference type="InterPro" id="IPR002328">
    <property type="entry name" value="ADH_Zn_CS"/>
</dbReference>
<dbReference type="SUPFAM" id="SSF51735">
    <property type="entry name" value="NAD(P)-binding Rossmann-fold domains"/>
    <property type="match status" value="1"/>
</dbReference>
<evidence type="ECO:0000313" key="10">
    <source>
        <dbReference type="Proteomes" id="UP000267438"/>
    </source>
</evidence>
<proteinExistence type="inferred from homology"/>
<dbReference type="InterPro" id="IPR013154">
    <property type="entry name" value="ADH-like_N"/>
</dbReference>
<dbReference type="CDD" id="cd08286">
    <property type="entry name" value="FDH_like_ADH2"/>
    <property type="match status" value="1"/>
</dbReference>
<dbReference type="InterPro" id="IPR013149">
    <property type="entry name" value="ADH-like_C"/>
</dbReference>
<dbReference type="PROSITE" id="PS00059">
    <property type="entry name" value="ADH_ZINC"/>
    <property type="match status" value="1"/>
</dbReference>
<keyword evidence="3 6" id="KW-0479">Metal-binding</keyword>
<feature type="domain" description="Alcohol dehydrogenase-like C-terminal" evidence="7">
    <location>
        <begin position="219"/>
        <end position="347"/>
    </location>
</feature>
<evidence type="ECO:0000256" key="5">
    <source>
        <dbReference type="ARBA" id="ARBA00023002"/>
    </source>
</evidence>
<protein>
    <submittedName>
        <fullName evidence="9">Putative zinc-type alcohol dehydrogenase-like protein YjmD</fullName>
        <ecNumber evidence="9">1.-.-.-</ecNumber>
    </submittedName>
</protein>
<accession>A0A3R9K434</accession>
<dbReference type="EC" id="1.-.-.-" evidence="9"/>
<evidence type="ECO:0000313" key="9">
    <source>
        <dbReference type="EMBL" id="RSJ11139.1"/>
    </source>
</evidence>
<evidence type="ECO:0000256" key="2">
    <source>
        <dbReference type="ARBA" id="ARBA00008072"/>
    </source>
</evidence>